<accession>A0ABD0Y8I9</accession>
<organism evidence="2 3">
    <name type="scientific">Ranatra chinensis</name>
    <dbReference type="NCBI Taxonomy" id="642074"/>
    <lineage>
        <taxon>Eukaryota</taxon>
        <taxon>Metazoa</taxon>
        <taxon>Ecdysozoa</taxon>
        <taxon>Arthropoda</taxon>
        <taxon>Hexapoda</taxon>
        <taxon>Insecta</taxon>
        <taxon>Pterygota</taxon>
        <taxon>Neoptera</taxon>
        <taxon>Paraneoptera</taxon>
        <taxon>Hemiptera</taxon>
        <taxon>Heteroptera</taxon>
        <taxon>Panheteroptera</taxon>
        <taxon>Nepomorpha</taxon>
        <taxon>Nepidae</taxon>
        <taxon>Ranatrinae</taxon>
        <taxon>Ranatra</taxon>
    </lineage>
</organism>
<dbReference type="AlphaFoldDB" id="A0ABD0Y8I9"/>
<keyword evidence="3" id="KW-1185">Reference proteome</keyword>
<name>A0ABD0Y8I9_9HEMI</name>
<proteinExistence type="predicted"/>
<protein>
    <submittedName>
        <fullName evidence="2">Uncharacterized protein</fullName>
    </submittedName>
</protein>
<comment type="caution">
    <text evidence="2">The sequence shown here is derived from an EMBL/GenBank/DDBJ whole genome shotgun (WGS) entry which is preliminary data.</text>
</comment>
<reference evidence="2 3" key="1">
    <citation type="submission" date="2024-07" db="EMBL/GenBank/DDBJ databases">
        <title>Chromosome-level genome assembly of the water stick insect Ranatra chinensis (Heteroptera: Nepidae).</title>
        <authorList>
            <person name="Liu X."/>
        </authorList>
    </citation>
    <scope>NUCLEOTIDE SEQUENCE [LARGE SCALE GENOMIC DNA]</scope>
    <source>
        <strain evidence="2">Cailab_2021Rc</strain>
        <tissue evidence="2">Muscle</tissue>
    </source>
</reference>
<evidence type="ECO:0000313" key="2">
    <source>
        <dbReference type="EMBL" id="KAL1123678.1"/>
    </source>
</evidence>
<evidence type="ECO:0000256" key="1">
    <source>
        <dbReference type="SAM" id="MobiDB-lite"/>
    </source>
</evidence>
<dbReference type="Proteomes" id="UP001558652">
    <property type="component" value="Unassembled WGS sequence"/>
</dbReference>
<sequence length="195" mass="21854">MSGGRRCEGWSAGVQRFLGIDRVSAEVRGYVRMEQGQEAKQRSSLKSVYSSCLGGDGAEEEVGRVTQESTCGCRHPEPVITMDDNFIEIQQFGCDGPVREASVKRSHCDRFCRAGHSDYCTRPEPSLDRHRPLHQDLSGPRARTQDPAQKTSYRFPFRCRKNGKRKGDGARSERKKVWPIVITPSNGNKVSCSFV</sequence>
<evidence type="ECO:0000313" key="3">
    <source>
        <dbReference type="Proteomes" id="UP001558652"/>
    </source>
</evidence>
<gene>
    <name evidence="2" type="ORF">AAG570_001451</name>
</gene>
<feature type="compositionally biased region" description="Basic and acidic residues" evidence="1">
    <location>
        <begin position="123"/>
        <end position="134"/>
    </location>
</feature>
<feature type="region of interest" description="Disordered" evidence="1">
    <location>
        <begin position="123"/>
        <end position="150"/>
    </location>
</feature>
<dbReference type="EMBL" id="JBFDAA010000011">
    <property type="protein sequence ID" value="KAL1123678.1"/>
    <property type="molecule type" value="Genomic_DNA"/>
</dbReference>